<dbReference type="GeneID" id="61933382"/>
<feature type="domain" description="Peptidase S24/S26A/S26B/S26C" evidence="8">
    <location>
        <begin position="20"/>
        <end position="136"/>
    </location>
</feature>
<dbReference type="PANTHER" id="PTHR33516">
    <property type="entry name" value="LEXA REPRESSOR"/>
    <property type="match status" value="1"/>
</dbReference>
<keyword evidence="4 7" id="KW-0068">Autocatalytic cleavage</keyword>
<dbReference type="GO" id="GO:0006355">
    <property type="term" value="P:regulation of DNA-templated transcription"/>
    <property type="evidence" value="ECO:0007669"/>
    <property type="project" value="InterPro"/>
</dbReference>
<dbReference type="InterPro" id="IPR050077">
    <property type="entry name" value="LexA_repressor"/>
</dbReference>
<evidence type="ECO:0000256" key="5">
    <source>
        <dbReference type="ARBA" id="ARBA00023204"/>
    </source>
</evidence>
<keyword evidence="3 7" id="KW-0378">Hydrolase</keyword>
<evidence type="ECO:0000313" key="9">
    <source>
        <dbReference type="EMBL" id="AJE23800.1"/>
    </source>
</evidence>
<proteinExistence type="inferred from homology"/>
<evidence type="ECO:0000256" key="3">
    <source>
        <dbReference type="ARBA" id="ARBA00022801"/>
    </source>
</evidence>
<keyword evidence="10" id="KW-1185">Reference proteome</keyword>
<dbReference type="KEGG" id="acx:Achr_f1050"/>
<dbReference type="InterPro" id="IPR036286">
    <property type="entry name" value="LexA/Signal_pep-like_sf"/>
</dbReference>
<keyword evidence="2" id="KW-0227">DNA damage</keyword>
<dbReference type="InterPro" id="IPR006197">
    <property type="entry name" value="Peptidase_S24_LexA"/>
</dbReference>
<dbReference type="AlphaFoldDB" id="A0A0C4WV26"/>
<dbReference type="GO" id="GO:0006281">
    <property type="term" value="P:DNA repair"/>
    <property type="evidence" value="ECO:0007669"/>
    <property type="project" value="UniProtKB-KW"/>
</dbReference>
<dbReference type="RefSeq" id="WP_040107349.1">
    <property type="nucleotide sequence ID" value="NZ_CP010421.1"/>
</dbReference>
<evidence type="ECO:0000313" key="10">
    <source>
        <dbReference type="Proteomes" id="UP000068210"/>
    </source>
</evidence>
<keyword evidence="5" id="KW-0234">DNA repair</keyword>
<gene>
    <name evidence="9" type="primary">umuD</name>
    <name evidence="9" type="ORF">Achr_f1050</name>
</gene>
<evidence type="ECO:0000259" key="8">
    <source>
        <dbReference type="Pfam" id="PF00717"/>
    </source>
</evidence>
<keyword evidence="6" id="KW-0742">SOS response</keyword>
<protein>
    <submittedName>
        <fullName evidence="9">SOS response UmuD protein, Serine peptidase, MEROPS family S24</fullName>
    </submittedName>
</protein>
<dbReference type="NCBIfam" id="NF007621">
    <property type="entry name" value="PRK10276.1"/>
    <property type="match status" value="1"/>
</dbReference>
<dbReference type="PRINTS" id="PR00726">
    <property type="entry name" value="LEXASERPTASE"/>
</dbReference>
<reference evidence="9 10" key="1">
    <citation type="journal article" date="2015" name="PLoS ONE">
        <title>Azotobacter Genomes: The Genome of Azotobacter chroococcum NCIMB 8003 (ATCC 4412).</title>
        <authorList>
            <person name="Robson R.L."/>
            <person name="Jones R."/>
            <person name="Robson R.M."/>
            <person name="Schwartz A."/>
            <person name="Richardson T.H."/>
        </authorList>
    </citation>
    <scope>NUCLEOTIDE SEQUENCE [LARGE SCALE GENOMIC DNA]</scope>
    <source>
        <strain evidence="9 10">NCIMB 8003</strain>
        <plasmid evidence="10">Plasmid pAcX50f</plasmid>
    </source>
</reference>
<evidence type="ECO:0000256" key="7">
    <source>
        <dbReference type="RuleBase" id="RU003991"/>
    </source>
</evidence>
<evidence type="ECO:0000256" key="1">
    <source>
        <dbReference type="ARBA" id="ARBA00007484"/>
    </source>
</evidence>
<comment type="similarity">
    <text evidence="1 7">Belongs to the peptidase S24 family.</text>
</comment>
<dbReference type="EMBL" id="CP010421">
    <property type="protein sequence ID" value="AJE23800.1"/>
    <property type="molecule type" value="Genomic_DNA"/>
</dbReference>
<dbReference type="GO" id="GO:0003677">
    <property type="term" value="F:DNA binding"/>
    <property type="evidence" value="ECO:0007669"/>
    <property type="project" value="InterPro"/>
</dbReference>
<dbReference type="Pfam" id="PF00717">
    <property type="entry name" value="Peptidase_S24"/>
    <property type="match status" value="1"/>
</dbReference>
<accession>A0A0C4WV26</accession>
<dbReference type="PANTHER" id="PTHR33516:SF2">
    <property type="entry name" value="LEXA REPRESSOR-RELATED"/>
    <property type="match status" value="1"/>
</dbReference>
<sequence length="146" mass="15666">MNASLIASLSQSLQPQPLLLGGQASCGFPSPAADYQVPDLSLDELVGIRPSSSIFLLRAWGESMQGAAIHDGDILVVDKARQAQPGDVVVAVIGPEFVVKRLALDEEGRPLLLAENTGYEPIRLGEDEPLEIWGVCIWVLHDLVGR</sequence>
<name>A0A0C4WV26_9GAMM</name>
<organism evidence="9 10">
    <name type="scientific">Azotobacter chroococcum NCIMB 8003</name>
    <dbReference type="NCBI Taxonomy" id="1328314"/>
    <lineage>
        <taxon>Bacteria</taxon>
        <taxon>Pseudomonadati</taxon>
        <taxon>Pseudomonadota</taxon>
        <taxon>Gammaproteobacteria</taxon>
        <taxon>Pseudomonadales</taxon>
        <taxon>Pseudomonadaceae</taxon>
        <taxon>Azotobacter</taxon>
    </lineage>
</organism>
<dbReference type="Proteomes" id="UP000068210">
    <property type="component" value="Plasmid pAcX50f"/>
</dbReference>
<dbReference type="InterPro" id="IPR015927">
    <property type="entry name" value="Peptidase_S24_S26A/B/C"/>
</dbReference>
<keyword evidence="9" id="KW-0614">Plasmid</keyword>
<dbReference type="GO" id="GO:0009432">
    <property type="term" value="P:SOS response"/>
    <property type="evidence" value="ECO:0007669"/>
    <property type="project" value="UniProtKB-KW"/>
</dbReference>
<dbReference type="Gene3D" id="2.10.109.10">
    <property type="entry name" value="Umud Fragment, subunit A"/>
    <property type="match status" value="1"/>
</dbReference>
<dbReference type="SUPFAM" id="SSF51306">
    <property type="entry name" value="LexA/Signal peptidase"/>
    <property type="match status" value="1"/>
</dbReference>
<evidence type="ECO:0000256" key="4">
    <source>
        <dbReference type="ARBA" id="ARBA00022813"/>
    </source>
</evidence>
<dbReference type="HOGENOM" id="CLU_066192_0_0_6"/>
<evidence type="ECO:0000256" key="2">
    <source>
        <dbReference type="ARBA" id="ARBA00022763"/>
    </source>
</evidence>
<dbReference type="CDD" id="cd06529">
    <property type="entry name" value="S24_LexA-like"/>
    <property type="match status" value="1"/>
</dbReference>
<dbReference type="InterPro" id="IPR039418">
    <property type="entry name" value="LexA-like"/>
</dbReference>
<evidence type="ECO:0000256" key="6">
    <source>
        <dbReference type="ARBA" id="ARBA00023236"/>
    </source>
</evidence>
<dbReference type="GO" id="GO:0016787">
    <property type="term" value="F:hydrolase activity"/>
    <property type="evidence" value="ECO:0007669"/>
    <property type="project" value="UniProtKB-KW"/>
</dbReference>
<geneLocation type="plasmid" evidence="9 10">
    <name>pAcX50f</name>
</geneLocation>